<keyword evidence="5 7" id="KW-1133">Transmembrane helix</keyword>
<evidence type="ECO:0000313" key="10">
    <source>
        <dbReference type="EMBL" id="OIN58471.1"/>
    </source>
</evidence>
<keyword evidence="4 7" id="KW-0812">Transmembrane</keyword>
<dbReference type="OrthoDB" id="1522670at2"/>
<keyword evidence="3" id="KW-1003">Cell membrane</keyword>
<dbReference type="InterPro" id="IPR051447">
    <property type="entry name" value="Lipoprotein-release_system"/>
</dbReference>
<dbReference type="PANTHER" id="PTHR30489:SF0">
    <property type="entry name" value="LIPOPROTEIN-RELEASING SYSTEM TRANSMEMBRANE PROTEIN LOLE"/>
    <property type="match status" value="1"/>
</dbReference>
<dbReference type="InterPro" id="IPR003838">
    <property type="entry name" value="ABC3_permease_C"/>
</dbReference>
<dbReference type="Proteomes" id="UP000181790">
    <property type="component" value="Unassembled WGS sequence"/>
</dbReference>
<feature type="transmembrane region" description="Helical" evidence="7">
    <location>
        <begin position="28"/>
        <end position="48"/>
    </location>
</feature>
<evidence type="ECO:0000256" key="1">
    <source>
        <dbReference type="ARBA" id="ARBA00004651"/>
    </source>
</evidence>
<evidence type="ECO:0000256" key="6">
    <source>
        <dbReference type="ARBA" id="ARBA00023136"/>
    </source>
</evidence>
<feature type="transmembrane region" description="Helical" evidence="7">
    <location>
        <begin position="276"/>
        <end position="299"/>
    </location>
</feature>
<comment type="similarity">
    <text evidence="2">Belongs to the ABC-4 integral membrane protein family. LolC/E subfamily.</text>
</comment>
<dbReference type="InterPro" id="IPR025857">
    <property type="entry name" value="MacB_PCD"/>
</dbReference>
<dbReference type="GO" id="GO:0044874">
    <property type="term" value="P:lipoprotein localization to outer membrane"/>
    <property type="evidence" value="ECO:0007669"/>
    <property type="project" value="TreeGrafter"/>
</dbReference>
<comment type="caution">
    <text evidence="10">The sequence shown here is derived from an EMBL/GenBank/DDBJ whole genome shotgun (WGS) entry which is preliminary data.</text>
</comment>
<comment type="subcellular location">
    <subcellularLocation>
        <location evidence="1">Cell membrane</location>
        <topology evidence="1">Multi-pass membrane protein</topology>
    </subcellularLocation>
</comment>
<gene>
    <name evidence="10" type="ORF">BLX24_15040</name>
</gene>
<feature type="transmembrane region" description="Helical" evidence="7">
    <location>
        <begin position="368"/>
        <end position="392"/>
    </location>
</feature>
<reference evidence="10 11" key="1">
    <citation type="submission" date="2016-10" db="EMBL/GenBank/DDBJ databases">
        <title>Arsenicibacter rosenii gen. nov., sp. nov., an efficient arsenic-methylating bacterium isolated from an arsenic-contaminated paddy soil.</title>
        <authorList>
            <person name="Huang K."/>
        </authorList>
    </citation>
    <scope>NUCLEOTIDE SEQUENCE [LARGE SCALE GENOMIC DNA]</scope>
    <source>
        <strain evidence="10 11">SM-1</strain>
    </source>
</reference>
<feature type="transmembrane region" description="Helical" evidence="7">
    <location>
        <begin position="321"/>
        <end position="347"/>
    </location>
</feature>
<sequence>MNVPFFLARRIRHAPIASFSATVTKVGIASIAIGLGVMIIAFAVLFGFKQTIAQKVFLFGAHLQVSKFSLNRSYEGSPLPLHTKVYDQAAGIPGVRHIQAVAMKAGILKAPDELAGVVLKGVGTDYDWSMLQESLVAGRVPDFSKDTAYSTGVLLSKKIADQLRLETGSHVIMYFLGGETNAPRPRKLTVSGIYETGLEEFDNTVLMGDIRMIQRLNNWGADTVASYEIFVKDFDKLDDTYRQVMNVITPDMRISKVTDNYRALFDWMLMIDTNTAVFLVLILFVASFNMVSVLLVLMMERTPMIGLLKAFGGTNGLLRRMFLYVGLNMVVWGLVLGNVIGIGLCWLQDTFRIIPLDPKNYYMSYVPIVWNWPFILVLNIGTVLVIAAVLWLPTFVINRIQPIKALVFKA</sequence>
<feature type="domain" description="ABC3 transporter permease C-terminal" evidence="8">
    <location>
        <begin position="277"/>
        <end position="402"/>
    </location>
</feature>
<dbReference type="AlphaFoldDB" id="A0A1S2VI90"/>
<dbReference type="Pfam" id="PF02687">
    <property type="entry name" value="FtsX"/>
    <property type="match status" value="1"/>
</dbReference>
<protein>
    <submittedName>
        <fullName evidence="10">ABC transporter permease</fullName>
    </submittedName>
</protein>
<evidence type="ECO:0000256" key="5">
    <source>
        <dbReference type="ARBA" id="ARBA00022989"/>
    </source>
</evidence>
<dbReference type="Pfam" id="PF12704">
    <property type="entry name" value="MacB_PCD"/>
    <property type="match status" value="1"/>
</dbReference>
<evidence type="ECO:0000259" key="8">
    <source>
        <dbReference type="Pfam" id="PF02687"/>
    </source>
</evidence>
<evidence type="ECO:0000256" key="4">
    <source>
        <dbReference type="ARBA" id="ARBA00022692"/>
    </source>
</evidence>
<evidence type="ECO:0000259" key="9">
    <source>
        <dbReference type="Pfam" id="PF12704"/>
    </source>
</evidence>
<keyword evidence="11" id="KW-1185">Reference proteome</keyword>
<dbReference type="GO" id="GO:0098797">
    <property type="term" value="C:plasma membrane protein complex"/>
    <property type="evidence" value="ECO:0007669"/>
    <property type="project" value="TreeGrafter"/>
</dbReference>
<keyword evidence="6 7" id="KW-0472">Membrane</keyword>
<organism evidence="10 11">
    <name type="scientific">Arsenicibacter rosenii</name>
    <dbReference type="NCBI Taxonomy" id="1750698"/>
    <lineage>
        <taxon>Bacteria</taxon>
        <taxon>Pseudomonadati</taxon>
        <taxon>Bacteroidota</taxon>
        <taxon>Cytophagia</taxon>
        <taxon>Cytophagales</taxon>
        <taxon>Spirosomataceae</taxon>
        <taxon>Arsenicibacter</taxon>
    </lineage>
</organism>
<dbReference type="PANTHER" id="PTHR30489">
    <property type="entry name" value="LIPOPROTEIN-RELEASING SYSTEM TRANSMEMBRANE PROTEIN LOLE"/>
    <property type="match status" value="1"/>
</dbReference>
<evidence type="ECO:0000313" key="11">
    <source>
        <dbReference type="Proteomes" id="UP000181790"/>
    </source>
</evidence>
<evidence type="ECO:0000256" key="7">
    <source>
        <dbReference type="SAM" id="Phobius"/>
    </source>
</evidence>
<evidence type="ECO:0000256" key="3">
    <source>
        <dbReference type="ARBA" id="ARBA00022475"/>
    </source>
</evidence>
<dbReference type="EMBL" id="MORL01000007">
    <property type="protein sequence ID" value="OIN58471.1"/>
    <property type="molecule type" value="Genomic_DNA"/>
</dbReference>
<accession>A0A1S2VI90</accession>
<name>A0A1S2VI90_9BACT</name>
<proteinExistence type="inferred from homology"/>
<feature type="domain" description="MacB-like periplasmic core" evidence="9">
    <location>
        <begin position="29"/>
        <end position="217"/>
    </location>
</feature>
<evidence type="ECO:0000256" key="2">
    <source>
        <dbReference type="ARBA" id="ARBA00005236"/>
    </source>
</evidence>